<dbReference type="InterPro" id="IPR017475">
    <property type="entry name" value="EPS_sugar_tfrase"/>
</dbReference>
<proteinExistence type="inferred from homology"/>
<gene>
    <name evidence="9" type="ORF">GTH32_01880</name>
</gene>
<dbReference type="Gene3D" id="3.40.50.720">
    <property type="entry name" value="NAD(P)-binding Rossmann-like Domain"/>
    <property type="match status" value="1"/>
</dbReference>
<evidence type="ECO:0000256" key="3">
    <source>
        <dbReference type="ARBA" id="ARBA00022679"/>
    </source>
</evidence>
<dbReference type="InterPro" id="IPR003362">
    <property type="entry name" value="Bact_transf"/>
</dbReference>
<evidence type="ECO:0000256" key="6">
    <source>
        <dbReference type="ARBA" id="ARBA00023136"/>
    </source>
</evidence>
<dbReference type="NCBIfam" id="TIGR03023">
    <property type="entry name" value="WcaJ_sugtrans"/>
    <property type="match status" value="1"/>
</dbReference>
<dbReference type="Pfam" id="PF02397">
    <property type="entry name" value="Bac_transf"/>
    <property type="match status" value="1"/>
</dbReference>
<evidence type="ECO:0000256" key="4">
    <source>
        <dbReference type="ARBA" id="ARBA00022692"/>
    </source>
</evidence>
<dbReference type="GO" id="GO:0009242">
    <property type="term" value="P:colanic acid biosynthetic process"/>
    <property type="evidence" value="ECO:0007669"/>
    <property type="project" value="TreeGrafter"/>
</dbReference>
<sequence length="483" mass="54910">MDNRIESSKVIKSHPIESKRSGLAVKNKTGFSTLYRLTDLSLVTLLYYSCAMIFGALIDTTSLVFLLVNVICFLIAAEGMELYRSWRGYATFEMLRAAAVTWVLSAFGTLTIGYFFVEEITTPPLVVLVWLATSFVALLAWRFVMRKFLFLIRKSGLNSRRSIVIGATALGSNVATQICENEHLGIRFNGMFDDREPSRLNHKFQNSVLGNIEAAIEMAKRNEVDYIYIALPMSAENRIRSILEQCSDTTANVYVVPNFFMFNLLNARWQTIGNMQTLSVYDTPFQGANDILKRFEDIILSSLILTMISIPMLCIAAAVKMTSRGPVIFKQKRYGLDGKQITIYKFRSMTTQDNGAIVKQATKNDARLTKIGGFLRRTSLDELPQFINVLQGRMSIVGPRPHAVAHNEEYRKIITGYMLRHKVKPGITGWAQVNGLRGETETTNKMVKRVEYDLDYIHQWSLWFDLKIVFMTIFNGFINKNAY</sequence>
<name>A0A7X5LIF6_9ALTE</name>
<feature type="domain" description="Bacterial sugar transferase" evidence="8">
    <location>
        <begin position="293"/>
        <end position="475"/>
    </location>
</feature>
<feature type="transmembrane region" description="Helical" evidence="7">
    <location>
        <begin position="123"/>
        <end position="144"/>
    </location>
</feature>
<comment type="subcellular location">
    <subcellularLocation>
        <location evidence="1">Membrane</location>
        <topology evidence="1">Multi-pass membrane protein</topology>
    </subcellularLocation>
</comment>
<organism evidence="9 10">
    <name type="scientific">Alteromonas profundi</name>
    <dbReference type="NCBI Taxonomy" id="2696062"/>
    <lineage>
        <taxon>Bacteria</taxon>
        <taxon>Pseudomonadati</taxon>
        <taxon>Pseudomonadota</taxon>
        <taxon>Gammaproteobacteria</taxon>
        <taxon>Alteromonadales</taxon>
        <taxon>Alteromonadaceae</taxon>
        <taxon>Alteromonas/Salinimonas group</taxon>
        <taxon>Alteromonas</taxon>
    </lineage>
</organism>
<keyword evidence="10" id="KW-1185">Reference proteome</keyword>
<keyword evidence="5 7" id="KW-1133">Transmembrane helix</keyword>
<dbReference type="GO" id="GO:0089702">
    <property type="term" value="F:undecaprenyl-phosphate glucose phosphotransferase activity"/>
    <property type="evidence" value="ECO:0007669"/>
    <property type="project" value="UniProtKB-EC"/>
</dbReference>
<dbReference type="EMBL" id="JAAAWN010000002">
    <property type="protein sequence ID" value="NDV89945.1"/>
    <property type="molecule type" value="Genomic_DNA"/>
</dbReference>
<evidence type="ECO:0000256" key="7">
    <source>
        <dbReference type="SAM" id="Phobius"/>
    </source>
</evidence>
<dbReference type="NCBIfam" id="TIGR03025">
    <property type="entry name" value="EPS_sugtrans"/>
    <property type="match status" value="1"/>
</dbReference>
<dbReference type="Proteomes" id="UP000470213">
    <property type="component" value="Unassembled WGS sequence"/>
</dbReference>
<keyword evidence="6 7" id="KW-0472">Membrane</keyword>
<protein>
    <submittedName>
        <fullName evidence="9">Undecaprenyl-phosphate glucose phosphotransferase</fullName>
        <ecNumber evidence="9">2.7.8.31</ecNumber>
    </submittedName>
</protein>
<dbReference type="RefSeq" id="WP_163083546.1">
    <property type="nucleotide sequence ID" value="NZ_JAAAWN010000002.1"/>
</dbReference>
<dbReference type="PANTHER" id="PTHR30576">
    <property type="entry name" value="COLANIC BIOSYNTHESIS UDP-GLUCOSE LIPID CARRIER TRANSFERASE"/>
    <property type="match status" value="1"/>
</dbReference>
<comment type="similarity">
    <text evidence="2">Belongs to the bacterial sugar transferase family.</text>
</comment>
<evidence type="ECO:0000256" key="1">
    <source>
        <dbReference type="ARBA" id="ARBA00004141"/>
    </source>
</evidence>
<feature type="transmembrane region" description="Helical" evidence="7">
    <location>
        <begin position="95"/>
        <end position="117"/>
    </location>
</feature>
<dbReference type="Pfam" id="PF13727">
    <property type="entry name" value="CoA_binding_3"/>
    <property type="match status" value="1"/>
</dbReference>
<dbReference type="PANTHER" id="PTHR30576:SF21">
    <property type="entry name" value="UDP-GLUCOSE:UNDECAPRENYL-PHOSPHATE GLUCOSE-1-PHOSPHATE TRANSFERASE"/>
    <property type="match status" value="1"/>
</dbReference>
<dbReference type="InterPro" id="IPR036291">
    <property type="entry name" value="NAD(P)-bd_dom_sf"/>
</dbReference>
<evidence type="ECO:0000313" key="9">
    <source>
        <dbReference type="EMBL" id="NDV89945.1"/>
    </source>
</evidence>
<feature type="transmembrane region" description="Helical" evidence="7">
    <location>
        <begin position="37"/>
        <end position="58"/>
    </location>
</feature>
<feature type="transmembrane region" description="Helical" evidence="7">
    <location>
        <begin position="64"/>
        <end position="83"/>
    </location>
</feature>
<evidence type="ECO:0000256" key="5">
    <source>
        <dbReference type="ARBA" id="ARBA00022989"/>
    </source>
</evidence>
<dbReference type="SUPFAM" id="SSF51735">
    <property type="entry name" value="NAD(P)-binding Rossmann-fold domains"/>
    <property type="match status" value="1"/>
</dbReference>
<keyword evidence="4 7" id="KW-0812">Transmembrane</keyword>
<evidence type="ECO:0000256" key="2">
    <source>
        <dbReference type="ARBA" id="ARBA00006464"/>
    </source>
</evidence>
<dbReference type="InterPro" id="IPR017473">
    <property type="entry name" value="Undecaprenyl-P_gluc_Ptfrase"/>
</dbReference>
<comment type="caution">
    <text evidence="9">The sequence shown here is derived from an EMBL/GenBank/DDBJ whole genome shotgun (WGS) entry which is preliminary data.</text>
</comment>
<dbReference type="AlphaFoldDB" id="A0A7X5LIF6"/>
<dbReference type="EC" id="2.7.8.31" evidence="9"/>
<reference evidence="9 10" key="1">
    <citation type="submission" date="2020-01" db="EMBL/GenBank/DDBJ databases">
        <authorList>
            <person name="Chen J."/>
            <person name="Zhu S."/>
            <person name="Yang J."/>
        </authorList>
    </citation>
    <scope>NUCLEOTIDE SEQUENCE [LARGE SCALE GENOMIC DNA]</scope>
    <source>
        <strain evidence="9 10">345S023</strain>
    </source>
</reference>
<evidence type="ECO:0000313" key="10">
    <source>
        <dbReference type="Proteomes" id="UP000470213"/>
    </source>
</evidence>
<keyword evidence="3 9" id="KW-0808">Transferase</keyword>
<accession>A0A7X5LIF6</accession>
<feature type="transmembrane region" description="Helical" evidence="7">
    <location>
        <begin position="298"/>
        <end position="319"/>
    </location>
</feature>
<dbReference type="GO" id="GO:0016020">
    <property type="term" value="C:membrane"/>
    <property type="evidence" value="ECO:0007669"/>
    <property type="project" value="UniProtKB-SubCell"/>
</dbReference>
<evidence type="ECO:0000259" key="8">
    <source>
        <dbReference type="Pfam" id="PF02397"/>
    </source>
</evidence>